<proteinExistence type="predicted"/>
<comment type="caution">
    <text evidence="2">The sequence shown here is derived from an EMBL/GenBank/DDBJ whole genome shotgun (WGS) entry which is preliminary data.</text>
</comment>
<evidence type="ECO:0000313" key="3">
    <source>
        <dbReference type="Proteomes" id="UP001500449"/>
    </source>
</evidence>
<dbReference type="Proteomes" id="UP001500449">
    <property type="component" value="Unassembled WGS sequence"/>
</dbReference>
<evidence type="ECO:0000313" key="2">
    <source>
        <dbReference type="EMBL" id="GAA1870090.1"/>
    </source>
</evidence>
<keyword evidence="3" id="KW-1185">Reference proteome</keyword>
<dbReference type="Gene3D" id="3.40.50.1820">
    <property type="entry name" value="alpha/beta hydrolase"/>
    <property type="match status" value="1"/>
</dbReference>
<evidence type="ECO:0000259" key="1">
    <source>
        <dbReference type="Pfam" id="PF12146"/>
    </source>
</evidence>
<feature type="domain" description="Serine aminopeptidase S33" evidence="1">
    <location>
        <begin position="27"/>
        <end position="259"/>
    </location>
</feature>
<reference evidence="2 3" key="1">
    <citation type="journal article" date="2019" name="Int. J. Syst. Evol. Microbiol.">
        <title>The Global Catalogue of Microorganisms (GCM) 10K type strain sequencing project: providing services to taxonomists for standard genome sequencing and annotation.</title>
        <authorList>
            <consortium name="The Broad Institute Genomics Platform"/>
            <consortium name="The Broad Institute Genome Sequencing Center for Infectious Disease"/>
            <person name="Wu L."/>
            <person name="Ma J."/>
        </authorList>
    </citation>
    <scope>NUCLEOTIDE SEQUENCE [LARGE SCALE GENOMIC DNA]</scope>
    <source>
        <strain evidence="2 3">JCM 16009</strain>
    </source>
</reference>
<dbReference type="SUPFAM" id="SSF53474">
    <property type="entry name" value="alpha/beta-Hydrolases"/>
    <property type="match status" value="1"/>
</dbReference>
<organism evidence="2 3">
    <name type="scientific">Pseudonocardia ailaonensis</name>
    <dbReference type="NCBI Taxonomy" id="367279"/>
    <lineage>
        <taxon>Bacteria</taxon>
        <taxon>Bacillati</taxon>
        <taxon>Actinomycetota</taxon>
        <taxon>Actinomycetes</taxon>
        <taxon>Pseudonocardiales</taxon>
        <taxon>Pseudonocardiaceae</taxon>
        <taxon>Pseudonocardia</taxon>
    </lineage>
</organism>
<accession>A0ABN2NHZ0</accession>
<dbReference type="PRINTS" id="PR00111">
    <property type="entry name" value="ABHYDROLASE"/>
</dbReference>
<gene>
    <name evidence="2" type="ORF">GCM10009836_58380</name>
</gene>
<dbReference type="InterPro" id="IPR051044">
    <property type="entry name" value="MAG_DAG_Lipase"/>
</dbReference>
<dbReference type="InterPro" id="IPR000073">
    <property type="entry name" value="AB_hydrolase_1"/>
</dbReference>
<protein>
    <submittedName>
        <fullName evidence="2">Monoacylglycerol lipase</fullName>
    </submittedName>
</protein>
<sequence>MTETAEGRLPASGGAEIFWRAWLPVRPTGILLISHGLGEHSGRYAHLAELLVEDGWAVYAPDHHGHGLSEGRRVDGDHGNWVPDLDLLRLHAQARHPGLPVFLLGHSMGGHIALAYAEAHPEPLAGLVLSAPALSNSVVPQALVPVLTAVSRVLPAVRPTGIDANLISKDPAVVAAYKADPLVYQGNPTLRLGARMFAAMDRLMEGAGALRMPVLLQHGLLDRLTEPAATRRLAELLGSDDVTLELYEGLWHEIYNEPERDRPIADLRAWLAAHR</sequence>
<name>A0ABN2NHZ0_9PSEU</name>
<dbReference type="Pfam" id="PF12146">
    <property type="entry name" value="Hydrolase_4"/>
    <property type="match status" value="1"/>
</dbReference>
<dbReference type="InterPro" id="IPR029058">
    <property type="entry name" value="AB_hydrolase_fold"/>
</dbReference>
<dbReference type="InterPro" id="IPR022742">
    <property type="entry name" value="Hydrolase_4"/>
</dbReference>
<dbReference type="RefSeq" id="WP_344424197.1">
    <property type="nucleotide sequence ID" value="NZ_BAAAQK010000024.1"/>
</dbReference>
<dbReference type="PANTHER" id="PTHR11614">
    <property type="entry name" value="PHOSPHOLIPASE-RELATED"/>
    <property type="match status" value="1"/>
</dbReference>
<dbReference type="EMBL" id="BAAAQK010000024">
    <property type="protein sequence ID" value="GAA1870090.1"/>
    <property type="molecule type" value="Genomic_DNA"/>
</dbReference>